<organism evidence="2 3">
    <name type="scientific">Liparis tanakae</name>
    <name type="common">Tanaka's snailfish</name>
    <dbReference type="NCBI Taxonomy" id="230148"/>
    <lineage>
        <taxon>Eukaryota</taxon>
        <taxon>Metazoa</taxon>
        <taxon>Chordata</taxon>
        <taxon>Craniata</taxon>
        <taxon>Vertebrata</taxon>
        <taxon>Euteleostomi</taxon>
        <taxon>Actinopterygii</taxon>
        <taxon>Neopterygii</taxon>
        <taxon>Teleostei</taxon>
        <taxon>Neoteleostei</taxon>
        <taxon>Acanthomorphata</taxon>
        <taxon>Eupercaria</taxon>
        <taxon>Perciformes</taxon>
        <taxon>Cottioidei</taxon>
        <taxon>Cottales</taxon>
        <taxon>Liparidae</taxon>
        <taxon>Liparis</taxon>
    </lineage>
</organism>
<dbReference type="EMBL" id="SRLO01000093">
    <property type="protein sequence ID" value="TNN76514.1"/>
    <property type="molecule type" value="Genomic_DNA"/>
</dbReference>
<proteinExistence type="predicted"/>
<evidence type="ECO:0000313" key="3">
    <source>
        <dbReference type="Proteomes" id="UP000314294"/>
    </source>
</evidence>
<dbReference type="AlphaFoldDB" id="A0A4Z2IGG5"/>
<comment type="caution">
    <text evidence="2">The sequence shown here is derived from an EMBL/GenBank/DDBJ whole genome shotgun (WGS) entry which is preliminary data.</text>
</comment>
<accession>A0A4Z2IGG5</accession>
<reference evidence="2 3" key="1">
    <citation type="submission" date="2019-03" db="EMBL/GenBank/DDBJ databases">
        <title>First draft genome of Liparis tanakae, snailfish: a comprehensive survey of snailfish specific genes.</title>
        <authorList>
            <person name="Kim W."/>
            <person name="Song I."/>
            <person name="Jeong J.-H."/>
            <person name="Kim D."/>
            <person name="Kim S."/>
            <person name="Ryu S."/>
            <person name="Song J.Y."/>
            <person name="Lee S.K."/>
        </authorList>
    </citation>
    <scope>NUCLEOTIDE SEQUENCE [LARGE SCALE GENOMIC DNA]</scope>
    <source>
        <tissue evidence="2">Muscle</tissue>
    </source>
</reference>
<dbReference type="Proteomes" id="UP000314294">
    <property type="component" value="Unassembled WGS sequence"/>
</dbReference>
<keyword evidence="3" id="KW-1185">Reference proteome</keyword>
<gene>
    <name evidence="2" type="ORF">EYF80_013379</name>
</gene>
<feature type="region of interest" description="Disordered" evidence="1">
    <location>
        <begin position="1"/>
        <end position="56"/>
    </location>
</feature>
<sequence length="92" mass="10470">MLRTGKYKQRKRRCVSDTEAEERTEHRGVSRQSIGSPVEPLEPDRPPGGSKRREASRALRVSGSCVWNRSGEYVQSQRVAVACLPHLFIVEY</sequence>
<protein>
    <submittedName>
        <fullName evidence="2">Uncharacterized protein</fullName>
    </submittedName>
</protein>
<feature type="compositionally biased region" description="Basic residues" evidence="1">
    <location>
        <begin position="1"/>
        <end position="13"/>
    </location>
</feature>
<evidence type="ECO:0000256" key="1">
    <source>
        <dbReference type="SAM" id="MobiDB-lite"/>
    </source>
</evidence>
<evidence type="ECO:0000313" key="2">
    <source>
        <dbReference type="EMBL" id="TNN76514.1"/>
    </source>
</evidence>
<name>A0A4Z2IGG5_9TELE</name>